<dbReference type="Proteomes" id="UP000190092">
    <property type="component" value="Unassembled WGS sequence"/>
</dbReference>
<dbReference type="EMBL" id="FUWJ01000001">
    <property type="protein sequence ID" value="SJZ53742.1"/>
    <property type="molecule type" value="Genomic_DNA"/>
</dbReference>
<protein>
    <submittedName>
        <fullName evidence="1">Uncharacterized protein</fullName>
    </submittedName>
</protein>
<evidence type="ECO:0000313" key="2">
    <source>
        <dbReference type="Proteomes" id="UP000190092"/>
    </source>
</evidence>
<keyword evidence="2" id="KW-1185">Reference proteome</keyword>
<dbReference type="AlphaFoldDB" id="A0A1T4LG68"/>
<proteinExistence type="predicted"/>
<organism evidence="1 2">
    <name type="scientific">Enhydrobacter aerosaccus</name>
    <dbReference type="NCBI Taxonomy" id="225324"/>
    <lineage>
        <taxon>Bacteria</taxon>
        <taxon>Pseudomonadati</taxon>
        <taxon>Pseudomonadota</taxon>
        <taxon>Alphaproteobacteria</taxon>
        <taxon>Hyphomicrobiales</taxon>
        <taxon>Enhydrobacter</taxon>
    </lineage>
</organism>
<dbReference type="STRING" id="225324.SAMN02745126_01536"/>
<sequence>MDAFASWGDKGHMATLFSPSAFTPAERERLRGRFFSLIWDQLRPWAYMDTDGLEIRRFDGTTIAFEPCMFDGAPRQALWDSNYIEPFLEEICRDEAARARAFSRADRTSLREVLLAGIKRVYLTMQEIDWHMQGDGVAEHYDKHDVEPGIAYMTAYLDHCLAGTVASAA</sequence>
<name>A0A1T4LG68_9HYPH</name>
<reference evidence="2" key="1">
    <citation type="submission" date="2017-02" db="EMBL/GenBank/DDBJ databases">
        <authorList>
            <person name="Varghese N."/>
            <person name="Submissions S."/>
        </authorList>
    </citation>
    <scope>NUCLEOTIDE SEQUENCE [LARGE SCALE GENOMIC DNA]</scope>
    <source>
        <strain evidence="2">ATCC 27094</strain>
    </source>
</reference>
<evidence type="ECO:0000313" key="1">
    <source>
        <dbReference type="EMBL" id="SJZ53742.1"/>
    </source>
</evidence>
<accession>A0A1T4LG68</accession>
<gene>
    <name evidence="1" type="ORF">SAMN02745126_01536</name>
</gene>